<protein>
    <submittedName>
        <fullName evidence="4">Armadillo-like helical domain-containing protein</fullName>
    </submittedName>
</protein>
<feature type="compositionally biased region" description="Low complexity" evidence="2">
    <location>
        <begin position="165"/>
        <end position="175"/>
    </location>
</feature>
<feature type="compositionally biased region" description="Polar residues" evidence="2">
    <location>
        <begin position="242"/>
        <end position="251"/>
    </location>
</feature>
<dbReference type="GO" id="GO:1901096">
    <property type="term" value="P:regulation of autophagosome maturation"/>
    <property type="evidence" value="ECO:0007669"/>
    <property type="project" value="TreeGrafter"/>
</dbReference>
<dbReference type="GO" id="GO:0006914">
    <property type="term" value="P:autophagy"/>
    <property type="evidence" value="ECO:0007669"/>
    <property type="project" value="UniProtKB-KW"/>
</dbReference>
<feature type="compositionally biased region" description="Low complexity" evidence="2">
    <location>
        <begin position="667"/>
        <end position="676"/>
    </location>
</feature>
<dbReference type="GO" id="GO:0005794">
    <property type="term" value="C:Golgi apparatus"/>
    <property type="evidence" value="ECO:0007669"/>
    <property type="project" value="TreeGrafter"/>
</dbReference>
<gene>
    <name evidence="4" type="ORF">PPL_12397</name>
</gene>
<accession>D3BMH7</accession>
<dbReference type="FunCoup" id="D3BMH7">
    <property type="interactions" value="54"/>
</dbReference>
<evidence type="ECO:0000256" key="2">
    <source>
        <dbReference type="SAM" id="MobiDB-lite"/>
    </source>
</evidence>
<feature type="region of interest" description="Disordered" evidence="2">
    <location>
        <begin position="782"/>
        <end position="869"/>
    </location>
</feature>
<evidence type="ECO:0000313" key="5">
    <source>
        <dbReference type="Proteomes" id="UP000001396"/>
    </source>
</evidence>
<feature type="compositionally biased region" description="Basic and acidic residues" evidence="2">
    <location>
        <begin position="200"/>
        <end position="211"/>
    </location>
</feature>
<feature type="compositionally biased region" description="Basic and acidic residues" evidence="2">
    <location>
        <begin position="919"/>
        <end position="933"/>
    </location>
</feature>
<feature type="compositionally biased region" description="Low complexity" evidence="2">
    <location>
        <begin position="935"/>
        <end position="955"/>
    </location>
</feature>
<dbReference type="EMBL" id="ADBJ01000043">
    <property type="protein sequence ID" value="EFA77189.1"/>
    <property type="molecule type" value="Genomic_DNA"/>
</dbReference>
<dbReference type="STRING" id="670386.D3BMH7"/>
<dbReference type="InterPro" id="IPR019155">
    <property type="entry name" value="CLEC16A/TT9_N"/>
</dbReference>
<dbReference type="PANTHER" id="PTHR21481">
    <property type="entry name" value="PROTEIN CLEC16A"/>
    <property type="match status" value="1"/>
</dbReference>
<dbReference type="GO" id="GO:0005770">
    <property type="term" value="C:late endosome"/>
    <property type="evidence" value="ECO:0007669"/>
    <property type="project" value="TreeGrafter"/>
</dbReference>
<evidence type="ECO:0000313" key="4">
    <source>
        <dbReference type="EMBL" id="EFA77189.1"/>
    </source>
</evidence>
<comment type="caution">
    <text evidence="4">The sequence shown here is derived from an EMBL/GenBank/DDBJ whole genome shotgun (WGS) entry which is preliminary data.</text>
</comment>
<dbReference type="GO" id="GO:0016197">
    <property type="term" value="P:endosomal transport"/>
    <property type="evidence" value="ECO:0007669"/>
    <property type="project" value="TreeGrafter"/>
</dbReference>
<sequence length="984" mass="110245">MKLLYTKVLDYYISFLKALSLKLDKSTVNFFFNGQEKDFPLYTEAIKFINHKETMVRIAVRTLTLNVFKVEDEAMRAYIINSTAVPYFSNIVWFIRQECAQLHKILEKSNHDNISQLNYYVEELTDQFYYLHDIFNLGFDSMNLVLAEQFIQRFSSFPNLEQLENSSNGGSSNGSPISPRKKKGSLRTSTNNSPTPSQQTKEKEKDKENKDVAVSSTLSTSNNNNNNNNQTFSDGEDMAEVESTSNMSSPSGDILLGKGHEIHHRVQKSELSSSIDSGSTNMSGDSNFVLEKSGGSRSAKKYSKNDFKEALIQLIRSDRETFGVVCMLYSFLKNTIIDKKILENGGMLPYRLAKAKKLLEGLLSPETRSPVMSSSMPNISSHYRSKSESHARLSPNLSNSVGKRDLFSEVVDDQFELFSGKPDPSTSALSKAFKKQQQQEQQSSAIDPTPILRIIKPGGFKEDDEQEFVPVPDSSQTLFTRTLIDRLFLIMVNSNQFRLVTLQMTLLVLKELIYTPESPSKMTETQLSLLEEAYSVVTPQQAGQPQTKKKTRHCGVLFHNLLLNVDPNTVPTTQQGTNKSAGGIYGTITHIAPLQRLEIEQSHLDSSILRVFSHPTTWNVDMGFDEESKCQQAKQLLERARDDVRSSKMRQIYSLLGERDPDDDDPSNISSSSTPPLRSVIVPIDASNSHPLAFSGEEVKPAQKVSSKNKQLANSNLSVSTGNIHSLLKDDSTGNKRLSIGKESIFSSFLNDTDDNFLQNYKESNLLSEAATKSTTTTLEDTSSLFSAFKPKSKPQQSQDSKKTDDQQQEQPNNENNNNSLNINSSGDSVNTTNENENQSIPDESLEENNNQNNNNNSLEGEDAESKLNEEEIVQSDIPQQSGNIVCTESEGQQSPSINNNITQETTDNIEPIVLVSNHDSKESYKENQKEEEINNNNNNNVDSNIETSDNNNNETHYNNNNTNEIQSVMENIDLNDDNNHSNI</sequence>
<feature type="compositionally biased region" description="Polar residues" evidence="2">
    <location>
        <begin position="888"/>
        <end position="909"/>
    </location>
</feature>
<dbReference type="Proteomes" id="UP000001396">
    <property type="component" value="Unassembled WGS sequence"/>
</dbReference>
<feature type="region of interest" description="Disordered" evidence="2">
    <location>
        <begin position="369"/>
        <end position="397"/>
    </location>
</feature>
<feature type="compositionally biased region" description="Low complexity" evidence="2">
    <location>
        <begin position="848"/>
        <end position="859"/>
    </location>
</feature>
<keyword evidence="1" id="KW-0072">Autophagy</keyword>
<feature type="compositionally biased region" description="Polar residues" evidence="2">
    <location>
        <begin position="827"/>
        <end position="842"/>
    </location>
</feature>
<evidence type="ECO:0000256" key="1">
    <source>
        <dbReference type="ARBA" id="ARBA00023006"/>
    </source>
</evidence>
<dbReference type="RefSeq" id="XP_020429318.1">
    <property type="nucleotide sequence ID" value="XM_020583131.1"/>
</dbReference>
<dbReference type="GeneID" id="31367864"/>
<organism evidence="4 5">
    <name type="scientific">Heterostelium pallidum (strain ATCC 26659 / Pp 5 / PN500)</name>
    <name type="common">Cellular slime mold</name>
    <name type="synonym">Polysphondylium pallidum</name>
    <dbReference type="NCBI Taxonomy" id="670386"/>
    <lineage>
        <taxon>Eukaryota</taxon>
        <taxon>Amoebozoa</taxon>
        <taxon>Evosea</taxon>
        <taxon>Eumycetozoa</taxon>
        <taxon>Dictyostelia</taxon>
        <taxon>Acytosteliales</taxon>
        <taxon>Acytosteliaceae</taxon>
        <taxon>Heterostelium</taxon>
    </lineage>
</organism>
<dbReference type="AlphaFoldDB" id="D3BMH7"/>
<name>D3BMH7_HETP5</name>
<dbReference type="GO" id="GO:0007034">
    <property type="term" value="P:vacuolar transport"/>
    <property type="evidence" value="ECO:0007669"/>
    <property type="project" value="TreeGrafter"/>
</dbReference>
<feature type="region of interest" description="Disordered" evidence="2">
    <location>
        <begin position="888"/>
        <end position="955"/>
    </location>
</feature>
<dbReference type="Pfam" id="PF09758">
    <property type="entry name" value="FPL"/>
    <property type="match status" value="1"/>
</dbReference>
<feature type="domain" description="FPL" evidence="3">
    <location>
        <begin position="8"/>
        <end position="68"/>
    </location>
</feature>
<feature type="region of interest" description="Disordered" evidence="2">
    <location>
        <begin position="162"/>
        <end position="291"/>
    </location>
</feature>
<dbReference type="InterPro" id="IPR039272">
    <property type="entry name" value="CLEC16A/TT9"/>
</dbReference>
<feature type="compositionally biased region" description="Low complexity" evidence="2">
    <location>
        <begin position="813"/>
        <end position="826"/>
    </location>
</feature>
<reference evidence="4 5" key="1">
    <citation type="journal article" date="2011" name="Genome Res.">
        <title>Phylogeny-wide analysis of social amoeba genomes highlights ancient origins for complex intercellular communication.</title>
        <authorList>
            <person name="Heidel A.J."/>
            <person name="Lawal H.M."/>
            <person name="Felder M."/>
            <person name="Schilde C."/>
            <person name="Helps N.R."/>
            <person name="Tunggal B."/>
            <person name="Rivero F."/>
            <person name="John U."/>
            <person name="Schleicher M."/>
            <person name="Eichinger L."/>
            <person name="Platzer M."/>
            <person name="Noegel A.A."/>
            <person name="Schaap P."/>
            <person name="Gloeckner G."/>
        </authorList>
    </citation>
    <scope>NUCLEOTIDE SEQUENCE [LARGE SCALE GENOMIC DNA]</scope>
    <source>
        <strain evidence="5">ATCC 26659 / Pp 5 / PN500</strain>
    </source>
</reference>
<dbReference type="InParanoid" id="D3BMH7"/>
<proteinExistence type="predicted"/>
<feature type="region of interest" description="Disordered" evidence="2">
    <location>
        <begin position="655"/>
        <end position="678"/>
    </location>
</feature>
<feature type="region of interest" description="Disordered" evidence="2">
    <location>
        <begin position="421"/>
        <end position="448"/>
    </location>
</feature>
<keyword evidence="5" id="KW-1185">Reference proteome</keyword>
<feature type="compositionally biased region" description="Polar residues" evidence="2">
    <location>
        <begin position="369"/>
        <end position="382"/>
    </location>
</feature>
<dbReference type="PANTHER" id="PTHR21481:SF0">
    <property type="entry name" value="PROTEIN CLEC16A"/>
    <property type="match status" value="1"/>
</dbReference>
<evidence type="ECO:0000259" key="3">
    <source>
        <dbReference type="Pfam" id="PF09758"/>
    </source>
</evidence>
<feature type="compositionally biased region" description="Polar residues" evidence="2">
    <location>
        <begin position="186"/>
        <end position="199"/>
    </location>
</feature>
<feature type="compositionally biased region" description="Polar residues" evidence="2">
    <location>
        <begin position="269"/>
        <end position="286"/>
    </location>
</feature>